<accession>A0A151UG12</accession>
<dbReference type="GO" id="GO:0032784">
    <property type="term" value="P:regulation of DNA-templated transcription elongation"/>
    <property type="evidence" value="ECO:0007669"/>
    <property type="project" value="InterPro"/>
</dbReference>
<dbReference type="AlphaFoldDB" id="A0A151UG12"/>
<dbReference type="PANTHER" id="PTHR30437">
    <property type="entry name" value="TRANSCRIPTION ELONGATION FACTOR GREA"/>
    <property type="match status" value="1"/>
</dbReference>
<dbReference type="NCBIfam" id="NF004396">
    <property type="entry name" value="PRK05753.1"/>
    <property type="match status" value="1"/>
</dbReference>
<sequence>MANPAIIISEQDLHRLETMLEHQPKLTPTMQLLEEELARADVVAPQDMPANVVTMNAKVLLTIAPSTEASEITLVYPHDFKGEKGQVNVVAPIGAAILGLAEGQEIEWPQPDGQMMKVKIEKVVYQPEREGDYL</sequence>
<proteinExistence type="predicted"/>
<dbReference type="PANTHER" id="PTHR30437:SF5">
    <property type="entry name" value="REGULATOR OF NUCLEOSIDE DIPHOSPHATE KINASE"/>
    <property type="match status" value="1"/>
</dbReference>
<dbReference type="Pfam" id="PF01272">
    <property type="entry name" value="GreA_GreB"/>
    <property type="match status" value="1"/>
</dbReference>
<dbReference type="EMBL" id="AGCT01046384">
    <property type="protein sequence ID" value="KYP78246.1"/>
    <property type="molecule type" value="Genomic_DNA"/>
</dbReference>
<dbReference type="GO" id="GO:0016301">
    <property type="term" value="F:kinase activity"/>
    <property type="evidence" value="ECO:0007669"/>
    <property type="project" value="UniProtKB-KW"/>
</dbReference>
<name>A0A151UG12_CAJCA</name>
<dbReference type="Gramene" id="C.cajan_48467.t">
    <property type="protein sequence ID" value="C.cajan_48467.t.cds1"/>
    <property type="gene ID" value="C.cajan_48467"/>
</dbReference>
<dbReference type="Gene3D" id="1.10.286.20">
    <property type="match status" value="1"/>
</dbReference>
<dbReference type="InterPro" id="IPR023459">
    <property type="entry name" value="Tscrpt_elong_fac_GreA/B_fam"/>
</dbReference>
<evidence type="ECO:0000313" key="3">
    <source>
        <dbReference type="EMBL" id="KYP78246.1"/>
    </source>
</evidence>
<reference evidence="3" key="1">
    <citation type="journal article" date="2012" name="Nat. Biotechnol.">
        <title>Draft genome sequence of pigeonpea (Cajanus cajan), an orphan legume crop of resource-poor farmers.</title>
        <authorList>
            <person name="Varshney R.K."/>
            <person name="Chen W."/>
            <person name="Li Y."/>
            <person name="Bharti A.K."/>
            <person name="Saxena R.K."/>
            <person name="Schlueter J.A."/>
            <person name="Donoghue M.T."/>
            <person name="Azam S."/>
            <person name="Fan G."/>
            <person name="Whaley A.M."/>
            <person name="Farmer A.D."/>
            <person name="Sheridan J."/>
            <person name="Iwata A."/>
            <person name="Tuteja R."/>
            <person name="Penmetsa R.V."/>
            <person name="Wu W."/>
            <person name="Upadhyaya H.D."/>
            <person name="Yang S.P."/>
            <person name="Shah T."/>
            <person name="Saxena K.B."/>
            <person name="Michael T."/>
            <person name="McCombie W.R."/>
            <person name="Yang B."/>
            <person name="Zhang G."/>
            <person name="Yang H."/>
            <person name="Wang J."/>
            <person name="Spillane C."/>
            <person name="Cook D.R."/>
            <person name="May G.D."/>
            <person name="Xu X."/>
            <person name="Jackson S.A."/>
        </authorList>
    </citation>
    <scope>NUCLEOTIDE SEQUENCE [LARGE SCALE GENOMIC DNA]</scope>
</reference>
<protein>
    <submittedName>
        <fullName evidence="3">Regulator of nucleoside diphosphate kinase</fullName>
    </submittedName>
</protein>
<organism evidence="3 4">
    <name type="scientific">Cajanus cajan</name>
    <name type="common">Pigeon pea</name>
    <name type="synonym">Cajanus indicus</name>
    <dbReference type="NCBI Taxonomy" id="3821"/>
    <lineage>
        <taxon>Eukaryota</taxon>
        <taxon>Viridiplantae</taxon>
        <taxon>Streptophyta</taxon>
        <taxon>Embryophyta</taxon>
        <taxon>Tracheophyta</taxon>
        <taxon>Spermatophyta</taxon>
        <taxon>Magnoliopsida</taxon>
        <taxon>eudicotyledons</taxon>
        <taxon>Gunneridae</taxon>
        <taxon>Pentapetalae</taxon>
        <taxon>rosids</taxon>
        <taxon>fabids</taxon>
        <taxon>Fabales</taxon>
        <taxon>Fabaceae</taxon>
        <taxon>Papilionoideae</taxon>
        <taxon>50 kb inversion clade</taxon>
        <taxon>NPAAA clade</taxon>
        <taxon>indigoferoid/millettioid clade</taxon>
        <taxon>Phaseoleae</taxon>
        <taxon>Cajanus</taxon>
    </lineage>
</organism>
<dbReference type="InterPro" id="IPR001437">
    <property type="entry name" value="Tscrpt_elong_fac_GreA/B_C"/>
</dbReference>
<dbReference type="SUPFAM" id="SSF54534">
    <property type="entry name" value="FKBP-like"/>
    <property type="match status" value="1"/>
</dbReference>
<dbReference type="InterPro" id="IPR036953">
    <property type="entry name" value="GreA/GreB_C_sf"/>
</dbReference>
<dbReference type="Pfam" id="PF14760">
    <property type="entry name" value="Rnk_N"/>
    <property type="match status" value="1"/>
</dbReference>
<dbReference type="InterPro" id="IPR029462">
    <property type="entry name" value="Rnk_N"/>
</dbReference>
<keyword evidence="3" id="KW-0418">Kinase</keyword>
<dbReference type="GO" id="GO:0003677">
    <property type="term" value="F:DNA binding"/>
    <property type="evidence" value="ECO:0007669"/>
    <property type="project" value="InterPro"/>
</dbReference>
<gene>
    <name evidence="3" type="ORF">KK1_050360</name>
</gene>
<dbReference type="OMA" id="WTLVYPD"/>
<dbReference type="Gene3D" id="3.10.50.30">
    <property type="entry name" value="Transcription elongation factor, GreA/GreB, C-terminal domain"/>
    <property type="match status" value="1"/>
</dbReference>
<dbReference type="Proteomes" id="UP000075243">
    <property type="component" value="Unassembled WGS sequence"/>
</dbReference>
<keyword evidence="3" id="KW-0808">Transferase</keyword>
<keyword evidence="4" id="KW-1185">Reference proteome</keyword>
<dbReference type="GO" id="GO:0070063">
    <property type="term" value="F:RNA polymerase binding"/>
    <property type="evidence" value="ECO:0007669"/>
    <property type="project" value="InterPro"/>
</dbReference>
<dbReference type="GO" id="GO:0006354">
    <property type="term" value="P:DNA-templated transcription elongation"/>
    <property type="evidence" value="ECO:0007669"/>
    <property type="project" value="TreeGrafter"/>
</dbReference>
<evidence type="ECO:0000259" key="2">
    <source>
        <dbReference type="Pfam" id="PF14760"/>
    </source>
</evidence>
<comment type="caution">
    <text evidence="3">The sequence shown here is derived from an EMBL/GenBank/DDBJ whole genome shotgun (WGS) entry which is preliminary data.</text>
</comment>
<feature type="domain" description="Transcription elongation factor GreA/GreB C-terminal" evidence="1">
    <location>
        <begin position="49"/>
        <end position="124"/>
    </location>
</feature>
<evidence type="ECO:0000259" key="1">
    <source>
        <dbReference type="Pfam" id="PF01272"/>
    </source>
</evidence>
<feature type="domain" description="Regulator of nucleoside diphosphate kinase N-terminal" evidence="2">
    <location>
        <begin position="4"/>
        <end position="43"/>
    </location>
</feature>
<evidence type="ECO:0000313" key="4">
    <source>
        <dbReference type="Proteomes" id="UP000075243"/>
    </source>
</evidence>